<dbReference type="Proteomes" id="UP000253729">
    <property type="component" value="Unassembled WGS sequence"/>
</dbReference>
<accession>A0A3F3QBF3</accession>
<evidence type="ECO:0000313" key="1">
    <source>
        <dbReference type="EMBL" id="RDH36574.1"/>
    </source>
</evidence>
<sequence length="80" mass="8719">MQDATLAAIEWNFHIELMEACSTCNMNALSANGPCLSNGSEGKLIGTLPNDEYYKLALIVGDRESLADTFTFLILTMPAF</sequence>
<protein>
    <submittedName>
        <fullName evidence="1">Uncharacterized protein</fullName>
    </submittedName>
</protein>
<dbReference type="AlphaFoldDB" id="A0A3F3QBF3"/>
<reference evidence="1 2" key="1">
    <citation type="submission" date="2018-07" db="EMBL/GenBank/DDBJ databases">
        <title>The genomes of Aspergillus section Nigri reveals drivers in fungal speciation.</title>
        <authorList>
            <consortium name="DOE Joint Genome Institute"/>
            <person name="Vesth T.C."/>
            <person name="Nybo J."/>
            <person name="Theobald S."/>
            <person name="Brandl J."/>
            <person name="Frisvad J.C."/>
            <person name="Nielsen K.F."/>
            <person name="Lyhne E.K."/>
            <person name="Kogle M.E."/>
            <person name="Kuo A."/>
            <person name="Riley R."/>
            <person name="Clum A."/>
            <person name="Nolan M."/>
            <person name="Lipzen A."/>
            <person name="Salamov A."/>
            <person name="Henrissat B."/>
            <person name="Wiebenga A."/>
            <person name="De vries R.P."/>
            <person name="Grigoriev I.V."/>
            <person name="Mortensen U.H."/>
            <person name="Andersen M.R."/>
            <person name="Baker S.E."/>
        </authorList>
    </citation>
    <scope>NUCLEOTIDE SEQUENCE [LARGE SCALE GENOMIC DNA]</scope>
    <source>
        <strain evidence="1 2">CBS 139.54b</strain>
    </source>
</reference>
<dbReference type="EMBL" id="KZ852037">
    <property type="protein sequence ID" value="RDH36574.1"/>
    <property type="molecule type" value="Genomic_DNA"/>
</dbReference>
<evidence type="ECO:0000313" key="2">
    <source>
        <dbReference type="Proteomes" id="UP000253729"/>
    </source>
</evidence>
<proteinExistence type="predicted"/>
<gene>
    <name evidence="1" type="ORF">BDQ94DRAFT_167459</name>
</gene>
<organism evidence="1 2">
    <name type="scientific">Aspergillus welwitschiae</name>
    <dbReference type="NCBI Taxonomy" id="1341132"/>
    <lineage>
        <taxon>Eukaryota</taxon>
        <taxon>Fungi</taxon>
        <taxon>Dikarya</taxon>
        <taxon>Ascomycota</taxon>
        <taxon>Pezizomycotina</taxon>
        <taxon>Eurotiomycetes</taxon>
        <taxon>Eurotiomycetidae</taxon>
        <taxon>Eurotiales</taxon>
        <taxon>Aspergillaceae</taxon>
        <taxon>Aspergillus</taxon>
        <taxon>Aspergillus subgen. Circumdati</taxon>
    </lineage>
</organism>
<dbReference type="RefSeq" id="XP_026629596.1">
    <property type="nucleotide sequence ID" value="XM_026770815.1"/>
</dbReference>
<keyword evidence="2" id="KW-1185">Reference proteome</keyword>
<name>A0A3F3QBF3_9EURO</name>
<dbReference type="GeneID" id="38139171"/>